<dbReference type="OrthoDB" id="2263901at2759"/>
<name>A0A8H7SXI7_9FUNG</name>
<evidence type="ECO:0000313" key="1">
    <source>
        <dbReference type="EMBL" id="KAG2236265.1"/>
    </source>
</evidence>
<organism evidence="1 2">
    <name type="scientific">Thamnidium elegans</name>
    <dbReference type="NCBI Taxonomy" id="101142"/>
    <lineage>
        <taxon>Eukaryota</taxon>
        <taxon>Fungi</taxon>
        <taxon>Fungi incertae sedis</taxon>
        <taxon>Mucoromycota</taxon>
        <taxon>Mucoromycotina</taxon>
        <taxon>Mucoromycetes</taxon>
        <taxon>Mucorales</taxon>
        <taxon>Mucorineae</taxon>
        <taxon>Mucoraceae</taxon>
        <taxon>Thamnidium</taxon>
    </lineage>
</organism>
<keyword evidence="2" id="KW-1185">Reference proteome</keyword>
<sequence>MNNRNENELFPHSVTISDKLIEKEKVQDLILKSLLGLHASESLYTISRCQWANNPVSVTVFLPKDQCSKDLPPVVFVVQSIINVDFMEDLIKYSLSLYEEYKILPTILIFSTGGFSDEEIKSKFKVDNNSFMMETNCDFWENHCYVLCKEFIDGFINEHPMQQFIALTYCIIDTENSLHSNDPIINFFHNLAKQ</sequence>
<comment type="caution">
    <text evidence="1">The sequence shown here is derived from an EMBL/GenBank/DDBJ whole genome shotgun (WGS) entry which is preliminary data.</text>
</comment>
<evidence type="ECO:0000313" key="2">
    <source>
        <dbReference type="Proteomes" id="UP000613177"/>
    </source>
</evidence>
<protein>
    <submittedName>
        <fullName evidence="1">Uncharacterized protein</fullName>
    </submittedName>
</protein>
<dbReference type="AlphaFoldDB" id="A0A8H7SXI7"/>
<reference evidence="1" key="1">
    <citation type="submission" date="2021-01" db="EMBL/GenBank/DDBJ databases">
        <title>Metabolic potential, ecology and presence of endohyphal bacteria is reflected in genomic diversity of Mucoromycotina.</title>
        <authorList>
            <person name="Muszewska A."/>
            <person name="Okrasinska A."/>
            <person name="Steczkiewicz K."/>
            <person name="Drgas O."/>
            <person name="Orlowska M."/>
            <person name="Perlinska-Lenart U."/>
            <person name="Aleksandrzak-Piekarczyk T."/>
            <person name="Szatraj K."/>
            <person name="Zielenkiewicz U."/>
            <person name="Pilsyk S."/>
            <person name="Malc E."/>
            <person name="Mieczkowski P."/>
            <person name="Kruszewska J.S."/>
            <person name="Biernat P."/>
            <person name="Pawlowska J."/>
        </authorList>
    </citation>
    <scope>NUCLEOTIDE SEQUENCE</scope>
    <source>
        <strain evidence="1">WA0000018081</strain>
    </source>
</reference>
<dbReference type="Proteomes" id="UP000613177">
    <property type="component" value="Unassembled WGS sequence"/>
</dbReference>
<gene>
    <name evidence="1" type="ORF">INT48_008625</name>
</gene>
<proteinExistence type="predicted"/>
<dbReference type="EMBL" id="JAEPRE010000020">
    <property type="protein sequence ID" value="KAG2236265.1"/>
    <property type="molecule type" value="Genomic_DNA"/>
</dbReference>
<accession>A0A8H7SXI7</accession>